<name>A0AAW1V9I7_9CUCU</name>
<sequence>MTLSDTVSATASTATLPIIISFTSNPKTRKTQNIQDFLLRHPNCQKYIKKGPNFVADGVNEFRLYYVDSSLFDDGKLLKKLNVEKEEIVFGSTSCNSCHDNLPKESCISKDVSLNEKKHSQYTMIKNDKGVMCSDEYVMEGFWDNLKSSKIVGKVSKSFQVGSDLCLNVVFVNDADSEFFSSTQRNIFDPIIHTFDAKQTVSTSDVNMIKDRSSLIEDEFKDNVIFKNSSDTFKLGDSSTSKIGKHFNSCQSEQMHITQSNNLESKVIEKINNQKLSQNNLEFSIRSSPSFLANYVFKILKDKNYDQNFEIPGISVVNYVEKKGIKNYEYFKNICKAMSDDSIQHSRILGKTSFKGKSKYPILKYKDFKPNDKMNRYYQKDSTCYKLECIFKYNGDSFLRKSHYAILKKYHRNLKKVRNKRRSNCYRCKNENVLCEVKRFENIECKKCDNNKKSRTDEINVNELSEVTKMRELSLGDSKTTISEFLHSYQPCQWKTNSKLSVCIDEECMTE</sequence>
<reference evidence="1 2" key="1">
    <citation type="submission" date="2023-03" db="EMBL/GenBank/DDBJ databases">
        <title>Genome insight into feeding habits of ladybird beetles.</title>
        <authorList>
            <person name="Li H.-S."/>
            <person name="Huang Y.-H."/>
            <person name="Pang H."/>
        </authorList>
    </citation>
    <scope>NUCLEOTIDE SEQUENCE [LARGE SCALE GENOMIC DNA]</scope>
    <source>
        <strain evidence="1">SYSU_2023b</strain>
        <tissue evidence="1">Whole body</tissue>
    </source>
</reference>
<dbReference type="AlphaFoldDB" id="A0AAW1V9I7"/>
<gene>
    <name evidence="1" type="ORF">WA026_001122</name>
</gene>
<accession>A0AAW1V9I7</accession>
<dbReference type="EMBL" id="JARQZJ010000121">
    <property type="protein sequence ID" value="KAK9888901.1"/>
    <property type="molecule type" value="Genomic_DNA"/>
</dbReference>
<evidence type="ECO:0000313" key="1">
    <source>
        <dbReference type="EMBL" id="KAK9888901.1"/>
    </source>
</evidence>
<comment type="caution">
    <text evidence="1">The sequence shown here is derived from an EMBL/GenBank/DDBJ whole genome shotgun (WGS) entry which is preliminary data.</text>
</comment>
<protein>
    <submittedName>
        <fullName evidence="1">Uncharacterized protein</fullName>
    </submittedName>
</protein>
<proteinExistence type="predicted"/>
<dbReference type="Proteomes" id="UP001431783">
    <property type="component" value="Unassembled WGS sequence"/>
</dbReference>
<evidence type="ECO:0000313" key="2">
    <source>
        <dbReference type="Proteomes" id="UP001431783"/>
    </source>
</evidence>
<organism evidence="1 2">
    <name type="scientific">Henosepilachna vigintioctopunctata</name>
    <dbReference type="NCBI Taxonomy" id="420089"/>
    <lineage>
        <taxon>Eukaryota</taxon>
        <taxon>Metazoa</taxon>
        <taxon>Ecdysozoa</taxon>
        <taxon>Arthropoda</taxon>
        <taxon>Hexapoda</taxon>
        <taxon>Insecta</taxon>
        <taxon>Pterygota</taxon>
        <taxon>Neoptera</taxon>
        <taxon>Endopterygota</taxon>
        <taxon>Coleoptera</taxon>
        <taxon>Polyphaga</taxon>
        <taxon>Cucujiformia</taxon>
        <taxon>Coccinelloidea</taxon>
        <taxon>Coccinellidae</taxon>
        <taxon>Epilachninae</taxon>
        <taxon>Epilachnini</taxon>
        <taxon>Henosepilachna</taxon>
    </lineage>
</organism>
<keyword evidence="2" id="KW-1185">Reference proteome</keyword>